<name>A0A4R7C3Z1_9HYPH</name>
<keyword evidence="4" id="KW-1185">Reference proteome</keyword>
<feature type="region of interest" description="Disordered" evidence="1">
    <location>
        <begin position="25"/>
        <end position="45"/>
    </location>
</feature>
<dbReference type="SUPFAM" id="SSF53474">
    <property type="entry name" value="alpha/beta-Hydrolases"/>
    <property type="match status" value="1"/>
</dbReference>
<dbReference type="RefSeq" id="WP_133768146.1">
    <property type="nucleotide sequence ID" value="NZ_SNZR01000011.1"/>
</dbReference>
<evidence type="ECO:0000313" key="3">
    <source>
        <dbReference type="EMBL" id="TDR93118.1"/>
    </source>
</evidence>
<keyword evidence="2" id="KW-0732">Signal</keyword>
<reference evidence="3 4" key="1">
    <citation type="submission" date="2019-03" db="EMBL/GenBank/DDBJ databases">
        <title>Genomic Encyclopedia of Type Strains, Phase IV (KMG-IV): sequencing the most valuable type-strain genomes for metagenomic binning, comparative biology and taxonomic classification.</title>
        <authorList>
            <person name="Goeker M."/>
        </authorList>
    </citation>
    <scope>NUCLEOTIDE SEQUENCE [LARGE SCALE GENOMIC DNA]</scope>
    <source>
        <strain evidence="3 4">DSM 25903</strain>
    </source>
</reference>
<dbReference type="EMBL" id="SNZR01000011">
    <property type="protein sequence ID" value="TDR93118.1"/>
    <property type="molecule type" value="Genomic_DNA"/>
</dbReference>
<feature type="compositionally biased region" description="Low complexity" evidence="1">
    <location>
        <begin position="380"/>
        <end position="394"/>
    </location>
</feature>
<evidence type="ECO:0000256" key="1">
    <source>
        <dbReference type="SAM" id="MobiDB-lite"/>
    </source>
</evidence>
<dbReference type="AlphaFoldDB" id="A0A4R7C3Z1"/>
<evidence type="ECO:0000256" key="2">
    <source>
        <dbReference type="SAM" id="SignalP"/>
    </source>
</evidence>
<dbReference type="Proteomes" id="UP000295122">
    <property type="component" value="Unassembled WGS sequence"/>
</dbReference>
<gene>
    <name evidence="3" type="ORF">EV668_0372</name>
</gene>
<organism evidence="3 4">
    <name type="scientific">Enterovirga rhinocerotis</name>
    <dbReference type="NCBI Taxonomy" id="1339210"/>
    <lineage>
        <taxon>Bacteria</taxon>
        <taxon>Pseudomonadati</taxon>
        <taxon>Pseudomonadota</taxon>
        <taxon>Alphaproteobacteria</taxon>
        <taxon>Hyphomicrobiales</taxon>
        <taxon>Methylobacteriaceae</taxon>
        <taxon>Enterovirga</taxon>
    </lineage>
</organism>
<feature type="compositionally biased region" description="Polar residues" evidence="1">
    <location>
        <begin position="25"/>
        <end position="41"/>
    </location>
</feature>
<accession>A0A4R7C3Z1</accession>
<dbReference type="Gene3D" id="3.40.50.1820">
    <property type="entry name" value="alpha/beta hydrolase"/>
    <property type="match status" value="1"/>
</dbReference>
<comment type="caution">
    <text evidence="3">The sequence shown here is derived from an EMBL/GenBank/DDBJ whole genome shotgun (WGS) entry which is preliminary data.</text>
</comment>
<evidence type="ECO:0000313" key="4">
    <source>
        <dbReference type="Proteomes" id="UP000295122"/>
    </source>
</evidence>
<protein>
    <recommendedName>
        <fullName evidence="5">Alpha/beta hydrolase</fullName>
    </recommendedName>
</protein>
<dbReference type="InterPro" id="IPR029058">
    <property type="entry name" value="AB_hydrolase_fold"/>
</dbReference>
<dbReference type="OrthoDB" id="7988755at2"/>
<feature type="chain" id="PRO_5020964397" description="Alpha/beta hydrolase" evidence="2">
    <location>
        <begin position="20"/>
        <end position="417"/>
    </location>
</feature>
<proteinExistence type="predicted"/>
<evidence type="ECO:0008006" key="5">
    <source>
        <dbReference type="Google" id="ProtNLM"/>
    </source>
</evidence>
<feature type="region of interest" description="Disordered" evidence="1">
    <location>
        <begin position="273"/>
        <end position="294"/>
    </location>
</feature>
<feature type="signal peptide" evidence="2">
    <location>
        <begin position="1"/>
        <end position="19"/>
    </location>
</feature>
<feature type="region of interest" description="Disordered" evidence="1">
    <location>
        <begin position="380"/>
        <end position="417"/>
    </location>
</feature>
<sequence length="417" mass="44736">MFRRPALTLALGLALTAIGFDKASALSSPTQPKSGPGSTPDTKTEVVKRAIGKPGDVTYVFHAAAAPETPRSVVVVFHAWGATNPIVYGAWIDHLARRGHLVLYPGFQEVGRTRPNDATERAAALVKEALAELASDPQAKPDPASTIYLAHSAGTGVAVNLAARASELGVEAPKLVFTTMAGGIARDEASKGIQLADLSTMAPSINLVTMSGDQNNLAADRTSRRILREASNVPVERKLFMRAASDDHGFPSLTATLASPGGAKEGYGTDTIKLPAAEAPPPQTDARGRRIRQPTPARVAWSADAQLSGEQRVLLQQLQRNSVDTLDWLAYWRTFDMLIEASLAGNDLTALRQEPTFLDMGRWTDGWPVRRLGAEVPRAADAAATPVVPRAATPGSQIQSKQPVTRRRTEQQRRRKQ</sequence>
<feature type="compositionally biased region" description="Basic and acidic residues" evidence="1">
    <location>
        <begin position="407"/>
        <end position="417"/>
    </location>
</feature>